<dbReference type="AlphaFoldDB" id="A0A2P2PTV9"/>
<evidence type="ECO:0000313" key="1">
    <source>
        <dbReference type="EMBL" id="MBX58167.1"/>
    </source>
</evidence>
<proteinExistence type="predicted"/>
<sequence length="36" mass="4202">MSNGTEIKEKFSVVKIHIEELFSSFSGQHIKFLVYQ</sequence>
<name>A0A2P2PTV9_RHIMU</name>
<organism evidence="1">
    <name type="scientific">Rhizophora mucronata</name>
    <name type="common">Asiatic mangrove</name>
    <dbReference type="NCBI Taxonomy" id="61149"/>
    <lineage>
        <taxon>Eukaryota</taxon>
        <taxon>Viridiplantae</taxon>
        <taxon>Streptophyta</taxon>
        <taxon>Embryophyta</taxon>
        <taxon>Tracheophyta</taxon>
        <taxon>Spermatophyta</taxon>
        <taxon>Magnoliopsida</taxon>
        <taxon>eudicotyledons</taxon>
        <taxon>Gunneridae</taxon>
        <taxon>Pentapetalae</taxon>
        <taxon>rosids</taxon>
        <taxon>fabids</taxon>
        <taxon>Malpighiales</taxon>
        <taxon>Rhizophoraceae</taxon>
        <taxon>Rhizophora</taxon>
    </lineage>
</organism>
<protein>
    <submittedName>
        <fullName evidence="1">Uncharacterized protein</fullName>
    </submittedName>
</protein>
<accession>A0A2P2PTV9</accession>
<reference evidence="1" key="1">
    <citation type="submission" date="2018-02" db="EMBL/GenBank/DDBJ databases">
        <title>Rhizophora mucronata_Transcriptome.</title>
        <authorList>
            <person name="Meera S.P."/>
            <person name="Sreeshan A."/>
            <person name="Augustine A."/>
        </authorList>
    </citation>
    <scope>NUCLEOTIDE SEQUENCE</scope>
    <source>
        <tissue evidence="1">Leaf</tissue>
    </source>
</reference>
<dbReference type="EMBL" id="GGEC01077683">
    <property type="protein sequence ID" value="MBX58167.1"/>
    <property type="molecule type" value="Transcribed_RNA"/>
</dbReference>